<dbReference type="InterPro" id="IPR050187">
    <property type="entry name" value="Lipid_Phosphate_FormReg"/>
</dbReference>
<dbReference type="OrthoDB" id="142078at2"/>
<name>A0A0Q0YDR3_9CORY</name>
<dbReference type="InterPro" id="IPR001206">
    <property type="entry name" value="Diacylglycerol_kinase_cat_dom"/>
</dbReference>
<evidence type="ECO:0000256" key="2">
    <source>
        <dbReference type="ARBA" id="ARBA00005983"/>
    </source>
</evidence>
<dbReference type="InterPro" id="IPR017438">
    <property type="entry name" value="ATP-NAD_kinase_N"/>
</dbReference>
<reference evidence="10 11" key="1">
    <citation type="submission" date="2015-10" db="EMBL/GenBank/DDBJ databases">
        <title>Corynebacteirum lowii and Corynebacterium oculi species nova, derived from human clinical disease and and emended description of Corynebacterium mastiditis.</title>
        <authorList>
            <person name="Bernard K."/>
            <person name="Pacheco A.L."/>
            <person name="Mcdougall C."/>
            <person name="Burtx T."/>
            <person name="Weibe D."/>
            <person name="Tyler S."/>
            <person name="Olson A.B."/>
            <person name="Cnockaert M."/>
            <person name="Eguchi H."/>
            <person name="Kuwahara T."/>
            <person name="Nakayama-Imaohji H."/>
            <person name="Boudewijins M."/>
            <person name="Van Hoecke F."/>
            <person name="Bernier A.-M."/>
            <person name="Vandamme P."/>
        </authorList>
    </citation>
    <scope>NUCLEOTIDE SEQUENCE [LARGE SCALE GENOMIC DNA]</scope>
    <source>
        <strain evidence="10 11">NML 130210</strain>
    </source>
</reference>
<dbReference type="EC" id="2.7.1.107" evidence="10"/>
<dbReference type="RefSeq" id="WP_055122391.1">
    <property type="nucleotide sequence ID" value="NZ_LKST01000002.1"/>
</dbReference>
<dbReference type="AlphaFoldDB" id="A0A0Q0YDR3"/>
<dbReference type="PANTHER" id="PTHR12358">
    <property type="entry name" value="SPHINGOSINE KINASE"/>
    <property type="match status" value="1"/>
</dbReference>
<protein>
    <submittedName>
        <fullName evidence="10">Diacylglycerol kinase</fullName>
        <ecNumber evidence="10">2.7.1.107</ecNumber>
    </submittedName>
</protein>
<dbReference type="PANTHER" id="PTHR12358:SF106">
    <property type="entry name" value="LIPID KINASE YEGS"/>
    <property type="match status" value="1"/>
</dbReference>
<dbReference type="Proteomes" id="UP000050517">
    <property type="component" value="Unassembled WGS sequence"/>
</dbReference>
<dbReference type="InterPro" id="IPR045540">
    <property type="entry name" value="YegS/DAGK_C"/>
</dbReference>
<keyword evidence="11" id="KW-1185">Reference proteome</keyword>
<dbReference type="InterPro" id="IPR016064">
    <property type="entry name" value="NAD/diacylglycerol_kinase_sf"/>
</dbReference>
<dbReference type="NCBIfam" id="NF008882">
    <property type="entry name" value="PRK11914.1"/>
    <property type="match status" value="1"/>
</dbReference>
<dbReference type="GO" id="GO:0005524">
    <property type="term" value="F:ATP binding"/>
    <property type="evidence" value="ECO:0007669"/>
    <property type="project" value="UniProtKB-KW"/>
</dbReference>
<dbReference type="GO" id="GO:0005886">
    <property type="term" value="C:plasma membrane"/>
    <property type="evidence" value="ECO:0007669"/>
    <property type="project" value="TreeGrafter"/>
</dbReference>
<keyword evidence="6" id="KW-0067">ATP-binding</keyword>
<dbReference type="Gene3D" id="2.60.200.40">
    <property type="match status" value="1"/>
</dbReference>
<evidence type="ECO:0000256" key="3">
    <source>
        <dbReference type="ARBA" id="ARBA00022679"/>
    </source>
</evidence>
<accession>A0A0Q0YDR3</accession>
<comment type="cofactor">
    <cofactor evidence="1">
        <name>Mg(2+)</name>
        <dbReference type="ChEBI" id="CHEBI:18420"/>
    </cofactor>
</comment>
<keyword evidence="5 10" id="KW-0418">Kinase</keyword>
<evidence type="ECO:0000256" key="7">
    <source>
        <dbReference type="ARBA" id="ARBA00023209"/>
    </source>
</evidence>
<dbReference type="PATRIC" id="fig|1544416.3.peg.1276"/>
<keyword evidence="3 10" id="KW-0808">Transferase</keyword>
<evidence type="ECO:0000256" key="8">
    <source>
        <dbReference type="ARBA" id="ARBA00023264"/>
    </source>
</evidence>
<proteinExistence type="inferred from homology"/>
<dbReference type="PROSITE" id="PS50146">
    <property type="entry name" value="DAGK"/>
    <property type="match status" value="1"/>
</dbReference>
<gene>
    <name evidence="10" type="primary">dagK_1</name>
    <name evidence="10" type="ORF">Cocul_01270</name>
</gene>
<evidence type="ECO:0000313" key="11">
    <source>
        <dbReference type="Proteomes" id="UP000050517"/>
    </source>
</evidence>
<dbReference type="SUPFAM" id="SSF111331">
    <property type="entry name" value="NAD kinase/diacylglycerol kinase-like"/>
    <property type="match status" value="1"/>
</dbReference>
<dbReference type="GO" id="GO:0008654">
    <property type="term" value="P:phospholipid biosynthetic process"/>
    <property type="evidence" value="ECO:0007669"/>
    <property type="project" value="UniProtKB-KW"/>
</dbReference>
<keyword evidence="7" id="KW-0594">Phospholipid biosynthesis</keyword>
<evidence type="ECO:0000259" key="9">
    <source>
        <dbReference type="PROSITE" id="PS50146"/>
    </source>
</evidence>
<keyword evidence="4" id="KW-0547">Nucleotide-binding</keyword>
<keyword evidence="7" id="KW-0444">Lipid biosynthesis</keyword>
<dbReference type="GO" id="GO:0004143">
    <property type="term" value="F:ATP-dependent diacylglycerol kinase activity"/>
    <property type="evidence" value="ECO:0007669"/>
    <property type="project" value="UniProtKB-EC"/>
</dbReference>
<dbReference type="Pfam" id="PF00781">
    <property type="entry name" value="DAGK_cat"/>
    <property type="match status" value="1"/>
</dbReference>
<dbReference type="EMBL" id="LKST01000002">
    <property type="protein sequence ID" value="KQB84469.1"/>
    <property type="molecule type" value="Genomic_DNA"/>
</dbReference>
<evidence type="ECO:0000256" key="4">
    <source>
        <dbReference type="ARBA" id="ARBA00022741"/>
    </source>
</evidence>
<dbReference type="Gene3D" id="3.40.50.10330">
    <property type="entry name" value="Probable inorganic polyphosphate/atp-NAD kinase, domain 1"/>
    <property type="match status" value="1"/>
</dbReference>
<sequence>MSDTYQMGRSEISRIALLTNPAAGKGKAVAAAEEAKKAFYRYGVDVVSISGSSPAASRQLAKEMIEDDSIDALVACGGDGLISLALQEQAGSDTPLGIIPAGTGNDHAREYKIPLEPRRAAKVIVEGYTTRTDLGIMRTDDGQERYFGTIACAGFDSLVTDRTNRIPWPSGEPRYVLAIAIEFLNFHSLPTRLIFDDGAETFEGDVTLCAIGNTRTYGGGMQVCPDADHYDGLFDISIATKMTRRKAALNVGRIFSGDFEGLDEVRQYRAKKVRVEMPGINAYADGDKYFPSPMECEIVPGMGYYLVPRP</sequence>
<evidence type="ECO:0000256" key="6">
    <source>
        <dbReference type="ARBA" id="ARBA00022840"/>
    </source>
</evidence>
<dbReference type="STRING" id="1544416.Cocul_01270"/>
<keyword evidence="8" id="KW-1208">Phospholipid metabolism</keyword>
<evidence type="ECO:0000256" key="5">
    <source>
        <dbReference type="ARBA" id="ARBA00022777"/>
    </source>
</evidence>
<dbReference type="SMART" id="SM00046">
    <property type="entry name" value="DAGKc"/>
    <property type="match status" value="1"/>
</dbReference>
<organism evidence="10 11">
    <name type="scientific">Corynebacterium oculi</name>
    <dbReference type="NCBI Taxonomy" id="1544416"/>
    <lineage>
        <taxon>Bacteria</taxon>
        <taxon>Bacillati</taxon>
        <taxon>Actinomycetota</taxon>
        <taxon>Actinomycetes</taxon>
        <taxon>Mycobacteriales</taxon>
        <taxon>Corynebacteriaceae</taxon>
        <taxon>Corynebacterium</taxon>
    </lineage>
</organism>
<evidence type="ECO:0000313" key="10">
    <source>
        <dbReference type="EMBL" id="KQB84469.1"/>
    </source>
</evidence>
<comment type="similarity">
    <text evidence="2">Belongs to the diacylglycerol/lipid kinase family.</text>
</comment>
<keyword evidence="7" id="KW-0443">Lipid metabolism</keyword>
<dbReference type="Pfam" id="PF19279">
    <property type="entry name" value="YegS_C"/>
    <property type="match status" value="1"/>
</dbReference>
<evidence type="ECO:0000256" key="1">
    <source>
        <dbReference type="ARBA" id="ARBA00001946"/>
    </source>
</evidence>
<comment type="caution">
    <text evidence="10">The sequence shown here is derived from an EMBL/GenBank/DDBJ whole genome shotgun (WGS) entry which is preliminary data.</text>
</comment>
<feature type="domain" description="DAGKc" evidence="9">
    <location>
        <begin position="10"/>
        <end position="141"/>
    </location>
</feature>